<keyword evidence="2" id="KW-0698">rRNA processing</keyword>
<evidence type="ECO:0000313" key="9">
    <source>
        <dbReference type="Ensembl" id="ENSPREP00000000301.1"/>
    </source>
</evidence>
<dbReference type="Pfam" id="PF08168">
    <property type="entry name" value="NOL11_N"/>
    <property type="match status" value="1"/>
</dbReference>
<dbReference type="Proteomes" id="UP000242638">
    <property type="component" value="Unassembled WGS sequence"/>
</dbReference>
<dbReference type="STRING" id="8081.ENSPREP00000000301"/>
<dbReference type="GO" id="GO:0003723">
    <property type="term" value="F:RNA binding"/>
    <property type="evidence" value="ECO:0007669"/>
    <property type="project" value="TreeGrafter"/>
</dbReference>
<feature type="domain" description="Nucleolar protein 11 C-terminal" evidence="8">
    <location>
        <begin position="406"/>
        <end position="712"/>
    </location>
</feature>
<keyword evidence="3" id="KW-0805">Transcription regulation</keyword>
<organism evidence="9 10">
    <name type="scientific">Poecilia reticulata</name>
    <name type="common">Guppy</name>
    <name type="synonym">Acanthophacelus reticulatus</name>
    <dbReference type="NCBI Taxonomy" id="8081"/>
    <lineage>
        <taxon>Eukaryota</taxon>
        <taxon>Metazoa</taxon>
        <taxon>Chordata</taxon>
        <taxon>Craniata</taxon>
        <taxon>Vertebrata</taxon>
        <taxon>Euteleostomi</taxon>
        <taxon>Actinopterygii</taxon>
        <taxon>Neopterygii</taxon>
        <taxon>Teleostei</taxon>
        <taxon>Neoteleostei</taxon>
        <taxon>Acanthomorphata</taxon>
        <taxon>Ovalentaria</taxon>
        <taxon>Atherinomorphae</taxon>
        <taxon>Cyprinodontiformes</taxon>
        <taxon>Poeciliidae</taxon>
        <taxon>Poeciliinae</taxon>
        <taxon>Poecilia</taxon>
    </lineage>
</organism>
<comment type="subcellular location">
    <subcellularLocation>
        <location evidence="1">Nucleus</location>
        <location evidence="1">Nucleolus</location>
    </subcellularLocation>
</comment>
<evidence type="ECO:0000256" key="3">
    <source>
        <dbReference type="ARBA" id="ARBA00023015"/>
    </source>
</evidence>
<proteinExistence type="predicted"/>
<keyword evidence="5" id="KW-0804">Transcription</keyword>
<evidence type="ECO:0000256" key="5">
    <source>
        <dbReference type="ARBA" id="ARBA00023163"/>
    </source>
</evidence>
<dbReference type="GO" id="GO:0030490">
    <property type="term" value="P:maturation of SSU-rRNA"/>
    <property type="evidence" value="ECO:0007669"/>
    <property type="project" value="InterPro"/>
</dbReference>
<dbReference type="GO" id="GO:0005730">
    <property type="term" value="C:nucleolus"/>
    <property type="evidence" value="ECO:0007669"/>
    <property type="project" value="UniProtKB-SubCell"/>
</dbReference>
<reference evidence="9" key="2">
    <citation type="submission" date="2025-08" db="UniProtKB">
        <authorList>
            <consortium name="Ensembl"/>
        </authorList>
    </citation>
    <scope>IDENTIFICATION</scope>
    <source>
        <strain evidence="9">Guanapo</strain>
    </source>
</reference>
<evidence type="ECO:0000256" key="4">
    <source>
        <dbReference type="ARBA" id="ARBA00023159"/>
    </source>
</evidence>
<dbReference type="PANTHER" id="PTHR15633:SF2">
    <property type="entry name" value="NUCLEOLAR PROTEIN 11"/>
    <property type="match status" value="1"/>
</dbReference>
<keyword evidence="10" id="KW-1185">Reference proteome</keyword>
<dbReference type="InterPro" id="IPR036322">
    <property type="entry name" value="WD40_repeat_dom_sf"/>
</dbReference>
<dbReference type="InterPro" id="IPR048897">
    <property type="entry name" value="Nol11_C"/>
</dbReference>
<sequence length="712" mass="79268">MAALCEGYTLCVFVPAANRRSSEIKGIEEERDSDHVIVTDSSRSVTLYKVSDQKPLGSWTVKQGQLLTCAAVFNKQTNEYVAVSDNKVIRIWKEDDIILDKAFKATVSADVWSVHCAHRAEPAVLFQRGAVRLLDSLLSAPQQPIEDVLVQDEAIRSRTSVVFTHHTQKRDYHFLYLQRLKPNSVQKYRLEPEEPGLSPLSFWASYRDKNICLLYLYPNGHVYQSLVSVRAPVADDGAQVVPLPRDQLLSLPVGEELLEAASAIFLDDAHVAVVGVPHPSAGPGKDFLCIWNTNFQTLQAAKEMAGKLYGQLWSFSSKLFIPHGKALSVIPFSCPRSSLASALGKLKQSKTSTVVSSWNTILHGEEAAAPKPVESRKTRTTRKTQSSLSLTIDQVQDLIKTAPVEEVEKEVQGLLSRQDPKDPQPSLGQLAMALVSRSLADPKFYSSRALTQLVPTRYLSHSVCPDLLPLALEKRDYFLCQLCLLFFHDIPEAVTCACLKAFISLSDADAEKLSLEPDSVSFMEMLLSNERGQTGLQNGFSPAFCQEDRTDAVDDPKAKAKEKKKASPQQTCPVGKHKAALINEILQTAYSEALLLPHLKDFSSDQVVLFLRYLEFLYLRYSTDGSSQTHGYRSPSLNQVMDWVCMLLDAHFTVLVMSPVAKGLLLNLQPFVKSQVRLFSELGKIEGSLQELSKMKMKKDVGQYSIEVIELY</sequence>
<evidence type="ECO:0000259" key="7">
    <source>
        <dbReference type="Pfam" id="PF08168"/>
    </source>
</evidence>
<dbReference type="Ensembl" id="ENSPRET00000000325.1">
    <property type="protein sequence ID" value="ENSPREP00000000301.1"/>
    <property type="gene ID" value="ENSPREG00000000238.1"/>
</dbReference>
<protein>
    <submittedName>
        <fullName evidence="9">Nucleolar protein 11</fullName>
    </submittedName>
</protein>
<feature type="domain" description="Nucleolar protein 11 N-terminal" evidence="7">
    <location>
        <begin position="1"/>
        <end position="332"/>
    </location>
</feature>
<dbReference type="Pfam" id="PF20998">
    <property type="entry name" value="Nol11_C"/>
    <property type="match status" value="1"/>
</dbReference>
<evidence type="ECO:0000256" key="1">
    <source>
        <dbReference type="ARBA" id="ARBA00004604"/>
    </source>
</evidence>
<dbReference type="Bgee" id="ENSPREG00000000238">
    <property type="expression patterns" value="Expressed in caudal fin and 1 other cell type or tissue"/>
</dbReference>
<evidence type="ECO:0000256" key="2">
    <source>
        <dbReference type="ARBA" id="ARBA00022552"/>
    </source>
</evidence>
<reference evidence="9" key="3">
    <citation type="submission" date="2025-09" db="UniProtKB">
        <authorList>
            <consortium name="Ensembl"/>
        </authorList>
    </citation>
    <scope>IDENTIFICATION</scope>
    <source>
        <strain evidence="9">Guanapo</strain>
    </source>
</reference>
<accession>A0A3P9MSI3</accession>
<keyword evidence="4" id="KW-0010">Activator</keyword>
<name>A0A3P9MSI3_POERE</name>
<dbReference type="SUPFAM" id="SSF50978">
    <property type="entry name" value="WD40 repeat-like"/>
    <property type="match status" value="1"/>
</dbReference>
<dbReference type="PANTHER" id="PTHR15633">
    <property type="entry name" value="NUCLEOLAR PROTEIN 11"/>
    <property type="match status" value="1"/>
</dbReference>
<dbReference type="InterPro" id="IPR012584">
    <property type="entry name" value="NOL11_N"/>
</dbReference>
<evidence type="ECO:0000313" key="10">
    <source>
        <dbReference type="Proteomes" id="UP000242638"/>
    </source>
</evidence>
<dbReference type="OMA" id="QGTTGQC"/>
<evidence type="ECO:0000256" key="6">
    <source>
        <dbReference type="ARBA" id="ARBA00023242"/>
    </source>
</evidence>
<dbReference type="InterPro" id="IPR042859">
    <property type="entry name" value="NOL11"/>
</dbReference>
<keyword evidence="6" id="KW-0539">Nucleus</keyword>
<evidence type="ECO:0000259" key="8">
    <source>
        <dbReference type="Pfam" id="PF20998"/>
    </source>
</evidence>
<dbReference type="GeneTree" id="ENSGT00390000009760"/>
<dbReference type="AlphaFoldDB" id="A0A3P9MSI3"/>
<reference evidence="10" key="1">
    <citation type="submission" date="2013-11" db="EMBL/GenBank/DDBJ databases">
        <title>The genomic landscape of the Guanapo guppy.</title>
        <authorList>
            <person name="Kuenstner A."/>
            <person name="Dreyer C."/>
        </authorList>
    </citation>
    <scope>NUCLEOTIDE SEQUENCE</scope>
    <source>
        <strain evidence="10">Guanapo</strain>
    </source>
</reference>